<dbReference type="InterPro" id="IPR016032">
    <property type="entry name" value="Sig_transdc_resp-reg_C-effctor"/>
</dbReference>
<reference evidence="5 6" key="2">
    <citation type="submission" date="2014-09" db="EMBL/GenBank/DDBJ databases">
        <authorList>
            <consortium name="NBRP consortium"/>
            <person name="Sawabe T."/>
            <person name="Meirelles P."/>
            <person name="Nakanishi M."/>
            <person name="Sayaka M."/>
            <person name="Hattori M."/>
            <person name="Ohkuma M."/>
        </authorList>
    </citation>
    <scope>NUCLEOTIDE SEQUENCE [LARGE SCALE GENOMIC DNA]</scope>
    <source>
        <strain evidence="5 6">JCM 19240</strain>
    </source>
</reference>
<dbReference type="EMBL" id="BBMT01000001">
    <property type="protein sequence ID" value="GAL31886.1"/>
    <property type="molecule type" value="Genomic_DNA"/>
</dbReference>
<keyword evidence="6" id="KW-1185">Reference proteome</keyword>
<evidence type="ECO:0000256" key="3">
    <source>
        <dbReference type="ARBA" id="ARBA00023163"/>
    </source>
</evidence>
<organism evidence="5 6">
    <name type="scientific">Vibrio maritimus</name>
    <dbReference type="NCBI Taxonomy" id="990268"/>
    <lineage>
        <taxon>Bacteria</taxon>
        <taxon>Pseudomonadati</taxon>
        <taxon>Pseudomonadota</taxon>
        <taxon>Gammaproteobacteria</taxon>
        <taxon>Vibrionales</taxon>
        <taxon>Vibrionaceae</taxon>
        <taxon>Vibrio</taxon>
    </lineage>
</organism>
<dbReference type="OrthoDB" id="9774661at2"/>
<dbReference type="GO" id="GO:0006355">
    <property type="term" value="P:regulation of DNA-templated transcription"/>
    <property type="evidence" value="ECO:0007669"/>
    <property type="project" value="InterPro"/>
</dbReference>
<name>A0A090SW08_9VIBR</name>
<dbReference type="CDD" id="cd06170">
    <property type="entry name" value="LuxR_C_like"/>
    <property type="match status" value="1"/>
</dbReference>
<protein>
    <submittedName>
        <fullName evidence="5">Monoamine regulon transcriptional regulator</fullName>
    </submittedName>
</protein>
<feature type="domain" description="HTH luxR-type" evidence="4">
    <location>
        <begin position="171"/>
        <end position="236"/>
    </location>
</feature>
<dbReference type="Proteomes" id="UP000029224">
    <property type="component" value="Unassembled WGS sequence"/>
</dbReference>
<evidence type="ECO:0000259" key="4">
    <source>
        <dbReference type="PROSITE" id="PS50043"/>
    </source>
</evidence>
<evidence type="ECO:0000313" key="5">
    <source>
        <dbReference type="EMBL" id="GAL31886.1"/>
    </source>
</evidence>
<dbReference type="GO" id="GO:0003677">
    <property type="term" value="F:DNA binding"/>
    <property type="evidence" value="ECO:0007669"/>
    <property type="project" value="UniProtKB-KW"/>
</dbReference>
<dbReference type="PANTHER" id="PTHR44688:SF16">
    <property type="entry name" value="DNA-BINDING TRANSCRIPTIONAL ACTIVATOR DEVR_DOSR"/>
    <property type="match status" value="1"/>
</dbReference>
<evidence type="ECO:0000256" key="1">
    <source>
        <dbReference type="ARBA" id="ARBA00023015"/>
    </source>
</evidence>
<dbReference type="SUPFAM" id="SSF46894">
    <property type="entry name" value="C-terminal effector domain of the bipartite response regulators"/>
    <property type="match status" value="1"/>
</dbReference>
<sequence length="239" mass="27657">MSVDGTCANLVQLNEFQNEMMLLLDSSMKVSRLATYLVDERARPICYQTSKIQPLMHQQYVDDFYQADPLYPENFSSPRDRIIKMSDLVSPMKQRTHAYYQDFIKPWKVNEIVELYFYHQNNLIGGAALFFDQAVEAPSKNDLIRLGSLHRYIEFSLGQQLKTVTKMSFDDFCDQYLLTSKERVVLQLAIQGLANKVMAQKLNCSLSTIKTHLQHLFSKLEVNSKVEMVNLVYSSKCII</sequence>
<dbReference type="Pfam" id="PF00196">
    <property type="entry name" value="GerE"/>
    <property type="match status" value="1"/>
</dbReference>
<dbReference type="AlphaFoldDB" id="A0A090SW08"/>
<comment type="caution">
    <text evidence="5">The sequence shown here is derived from an EMBL/GenBank/DDBJ whole genome shotgun (WGS) entry which is preliminary data.</text>
</comment>
<keyword evidence="2" id="KW-0238">DNA-binding</keyword>
<accession>A0A090SW08</accession>
<evidence type="ECO:0000313" key="6">
    <source>
        <dbReference type="Proteomes" id="UP000029224"/>
    </source>
</evidence>
<dbReference type="PRINTS" id="PR00038">
    <property type="entry name" value="HTHLUXR"/>
</dbReference>
<dbReference type="InterPro" id="IPR000792">
    <property type="entry name" value="Tscrpt_reg_LuxR_C"/>
</dbReference>
<proteinExistence type="predicted"/>
<dbReference type="InterPro" id="IPR036388">
    <property type="entry name" value="WH-like_DNA-bd_sf"/>
</dbReference>
<dbReference type="Gene3D" id="1.10.10.10">
    <property type="entry name" value="Winged helix-like DNA-binding domain superfamily/Winged helix DNA-binding domain"/>
    <property type="match status" value="1"/>
</dbReference>
<dbReference type="SMART" id="SM00421">
    <property type="entry name" value="HTH_LUXR"/>
    <property type="match status" value="1"/>
</dbReference>
<dbReference type="PANTHER" id="PTHR44688">
    <property type="entry name" value="DNA-BINDING TRANSCRIPTIONAL ACTIVATOR DEVR_DOSR"/>
    <property type="match status" value="1"/>
</dbReference>
<keyword evidence="1" id="KW-0805">Transcription regulation</keyword>
<evidence type="ECO:0000256" key="2">
    <source>
        <dbReference type="ARBA" id="ARBA00023125"/>
    </source>
</evidence>
<keyword evidence="3" id="KW-0804">Transcription</keyword>
<reference evidence="5 6" key="1">
    <citation type="submission" date="2014-09" db="EMBL/GenBank/DDBJ databases">
        <title>Vibrio maritimus JCM 19240. (C210) whole genome shotgun sequence.</title>
        <authorList>
            <person name="Sawabe T."/>
            <person name="Meirelles P."/>
            <person name="Nakanishi M."/>
            <person name="Sayaka M."/>
            <person name="Hattori M."/>
            <person name="Ohkuma M."/>
        </authorList>
    </citation>
    <scope>NUCLEOTIDE SEQUENCE [LARGE SCALE GENOMIC DNA]</scope>
    <source>
        <strain evidence="5 6">JCM 19240</strain>
    </source>
</reference>
<dbReference type="PROSITE" id="PS50043">
    <property type="entry name" value="HTH_LUXR_2"/>
    <property type="match status" value="1"/>
</dbReference>
<gene>
    <name evidence="5" type="ORF">JCM19240_5317</name>
</gene>